<name>I7LGW7_9CAUD</name>
<gene>
    <name evidence="1" type="primary">g001c</name>
    <name evidence="1" type="ORF">BN110_013</name>
</gene>
<dbReference type="EMBL" id="HE956707">
    <property type="protein sequence ID" value="CCI88394.1"/>
    <property type="molecule type" value="Genomic_DNA"/>
</dbReference>
<evidence type="ECO:0000313" key="1">
    <source>
        <dbReference type="EMBL" id="CCI88394.1"/>
    </source>
</evidence>
<evidence type="ECO:0000313" key="2">
    <source>
        <dbReference type="Proteomes" id="UP000002907"/>
    </source>
</evidence>
<organism evidence="1 2">
    <name type="scientific">Yersinia phage phiR8-01</name>
    <dbReference type="NCBI Taxonomy" id="1206556"/>
    <lineage>
        <taxon>Viruses</taxon>
        <taxon>Duplodnaviria</taxon>
        <taxon>Heunggongvirae</taxon>
        <taxon>Uroviricota</taxon>
        <taxon>Caudoviricetes</taxon>
        <taxon>Autographivirales</taxon>
        <taxon>Autonotataviridae</taxon>
        <taxon>Melnykvirinae</taxon>
        <taxon>Pienvirus</taxon>
        <taxon>Pienvirus R801</taxon>
    </lineage>
</organism>
<dbReference type="Proteomes" id="UP000002907">
    <property type="component" value="Segment"/>
</dbReference>
<dbReference type="KEGG" id="vg:54990881"/>
<reference evidence="1" key="1">
    <citation type="submission" date="2012-06" db="EMBL/GenBank/DDBJ databases">
        <title>Genomic characterization of five bacteriophages specific for Yersinia species.</title>
        <authorList>
            <person name="Skurnik M."/>
            <person name="Nawaz A."/>
            <person name="Happonen L."/>
            <person name="Butcher S."/>
            <person name="Mattinen L."/>
        </authorList>
    </citation>
    <scope>NUCLEOTIDE SEQUENCE [LARGE SCALE GENOMIC DNA]</scope>
</reference>
<sequence length="37" mass="4093">MPYTSYLSDSVAHLVTRSMLGGVCCRFSEAIKPQDKT</sequence>
<accession>I7LGW7</accession>
<proteinExistence type="predicted"/>
<protein>
    <submittedName>
        <fullName evidence="1">Uncharacterized protein</fullName>
    </submittedName>
</protein>
<dbReference type="RefSeq" id="YP_009800335.1">
    <property type="nucleotide sequence ID" value="NC_047951.1"/>
</dbReference>
<dbReference type="GeneID" id="54990881"/>
<keyword evidence="2" id="KW-1185">Reference proteome</keyword>